<evidence type="ECO:0000256" key="11">
    <source>
        <dbReference type="ARBA" id="ARBA00023157"/>
    </source>
</evidence>
<dbReference type="GO" id="GO:0015012">
    <property type="term" value="P:heparan sulfate proteoglycan biosynthetic process"/>
    <property type="evidence" value="ECO:0007669"/>
    <property type="project" value="UniProtKB-UniPathway"/>
</dbReference>
<dbReference type="InterPro" id="IPR003406">
    <property type="entry name" value="Glyco_trans_14"/>
</dbReference>
<evidence type="ECO:0000256" key="7">
    <source>
        <dbReference type="ARBA" id="ARBA00022679"/>
    </source>
</evidence>
<dbReference type="UniPathway" id="UPA00756"/>
<comment type="similarity">
    <text evidence="4">Belongs to the glycosyltransferase 14 family. XylT subfamily.</text>
</comment>
<evidence type="ECO:0000256" key="3">
    <source>
        <dbReference type="ARBA" id="ARBA00005093"/>
    </source>
</evidence>
<dbReference type="GO" id="GO:0046872">
    <property type="term" value="F:metal ion binding"/>
    <property type="evidence" value="ECO:0007669"/>
    <property type="project" value="UniProtKB-KW"/>
</dbReference>
<accession>A0A4Z2EA23</accession>
<keyword evidence="9" id="KW-0333">Golgi apparatus</keyword>
<evidence type="ECO:0000256" key="1">
    <source>
        <dbReference type="ARBA" id="ARBA00004323"/>
    </source>
</evidence>
<protein>
    <recommendedName>
        <fullName evidence="5">protein xylosyltransferase</fullName>
        <ecNumber evidence="5">2.4.2.26</ecNumber>
    </recommendedName>
</protein>
<keyword evidence="6" id="KW-0328">Glycosyltransferase</keyword>
<dbReference type="OrthoDB" id="2019572at2759"/>
<reference evidence="14 15" key="1">
    <citation type="submission" date="2019-03" db="EMBL/GenBank/DDBJ databases">
        <title>First draft genome of Liparis tanakae, snailfish: a comprehensive survey of snailfish specific genes.</title>
        <authorList>
            <person name="Kim W."/>
            <person name="Song I."/>
            <person name="Jeong J.-H."/>
            <person name="Kim D."/>
            <person name="Kim S."/>
            <person name="Ryu S."/>
            <person name="Song J.Y."/>
            <person name="Lee S.K."/>
        </authorList>
    </citation>
    <scope>NUCLEOTIDE SEQUENCE [LARGE SCALE GENOMIC DNA]</scope>
    <source>
        <tissue evidence="14">Muscle</tissue>
    </source>
</reference>
<comment type="catalytic activity">
    <reaction evidence="13">
        <text>UDP-alpha-D-xylose + L-seryl-[protein] = 3-O-(beta-D-xylosyl)-L-seryl-[protein] + UDP + H(+)</text>
        <dbReference type="Rhea" id="RHEA:50192"/>
        <dbReference type="Rhea" id="RHEA-COMP:9863"/>
        <dbReference type="Rhea" id="RHEA-COMP:12567"/>
        <dbReference type="ChEBI" id="CHEBI:15378"/>
        <dbReference type="ChEBI" id="CHEBI:29999"/>
        <dbReference type="ChEBI" id="CHEBI:57632"/>
        <dbReference type="ChEBI" id="CHEBI:58223"/>
        <dbReference type="ChEBI" id="CHEBI:132085"/>
        <dbReference type="EC" id="2.4.2.26"/>
    </reaction>
</comment>
<evidence type="ECO:0000256" key="6">
    <source>
        <dbReference type="ARBA" id="ARBA00022676"/>
    </source>
</evidence>
<dbReference type="PANTHER" id="PTHR46025">
    <property type="entry name" value="XYLOSYLTRANSFERASE OXT"/>
    <property type="match status" value="1"/>
</dbReference>
<evidence type="ECO:0000313" key="14">
    <source>
        <dbReference type="EMBL" id="TNN25696.1"/>
    </source>
</evidence>
<keyword evidence="10" id="KW-0472">Membrane</keyword>
<evidence type="ECO:0000256" key="12">
    <source>
        <dbReference type="ARBA" id="ARBA00023180"/>
    </source>
</evidence>
<sequence length="180" mass="21019">MWEEPEATAWRVDGVMWEEPEATAWRVDGVMTNEQLVAFLSKYRGKNFIKSHGRDNARFIRKQGLDRLFYECDTHMWRLGDRKIPEGIAVDGGSDWFLLNRPFVDYVVNSRDELVGSMKRFYTYTLLPAESFFHTVLENSAHCETMVDNNLRLTNWNRKLGCPWSRCGGTADGFYKRNSC</sequence>
<keyword evidence="8" id="KW-0479">Metal-binding</keyword>
<dbReference type="GO" id="GO:0050650">
    <property type="term" value="P:chondroitin sulfate proteoglycan biosynthetic process"/>
    <property type="evidence" value="ECO:0007669"/>
    <property type="project" value="TreeGrafter"/>
</dbReference>
<organism evidence="14 15">
    <name type="scientific">Liparis tanakae</name>
    <name type="common">Tanaka's snailfish</name>
    <dbReference type="NCBI Taxonomy" id="230148"/>
    <lineage>
        <taxon>Eukaryota</taxon>
        <taxon>Metazoa</taxon>
        <taxon>Chordata</taxon>
        <taxon>Craniata</taxon>
        <taxon>Vertebrata</taxon>
        <taxon>Euteleostomi</taxon>
        <taxon>Actinopterygii</taxon>
        <taxon>Neopterygii</taxon>
        <taxon>Teleostei</taxon>
        <taxon>Neoteleostei</taxon>
        <taxon>Acanthomorphata</taxon>
        <taxon>Eupercaria</taxon>
        <taxon>Perciformes</taxon>
        <taxon>Cottioidei</taxon>
        <taxon>Cottales</taxon>
        <taxon>Liparidae</taxon>
        <taxon>Liparis</taxon>
    </lineage>
</organism>
<evidence type="ECO:0000256" key="8">
    <source>
        <dbReference type="ARBA" id="ARBA00022723"/>
    </source>
</evidence>
<dbReference type="GO" id="GO:0000139">
    <property type="term" value="C:Golgi membrane"/>
    <property type="evidence" value="ECO:0007669"/>
    <property type="project" value="UniProtKB-SubCell"/>
</dbReference>
<evidence type="ECO:0000256" key="10">
    <source>
        <dbReference type="ARBA" id="ARBA00023136"/>
    </source>
</evidence>
<keyword evidence="11" id="KW-1015">Disulfide bond</keyword>
<keyword evidence="12" id="KW-0325">Glycoprotein</keyword>
<evidence type="ECO:0000256" key="13">
    <source>
        <dbReference type="ARBA" id="ARBA00047847"/>
    </source>
</evidence>
<keyword evidence="7 14" id="KW-0808">Transferase</keyword>
<dbReference type="PANTHER" id="PTHR46025:SF2">
    <property type="entry name" value="XYLOSYLTRANSFERASE 1"/>
    <property type="match status" value="1"/>
</dbReference>
<gene>
    <name evidence="14" type="primary">Xylt1_1</name>
    <name evidence="14" type="ORF">EYF80_064173</name>
</gene>
<comment type="caution">
    <text evidence="14">The sequence shown here is derived from an EMBL/GenBank/DDBJ whole genome shotgun (WGS) entry which is preliminary data.</text>
</comment>
<evidence type="ECO:0000256" key="9">
    <source>
        <dbReference type="ARBA" id="ARBA00023034"/>
    </source>
</evidence>
<comment type="subcellular location">
    <subcellularLocation>
        <location evidence="1">Golgi apparatus membrane</location>
        <topology evidence="1">Single-pass type II membrane protein</topology>
    </subcellularLocation>
</comment>
<proteinExistence type="inferred from homology"/>
<dbReference type="GO" id="GO:0030158">
    <property type="term" value="F:protein xylosyltransferase activity"/>
    <property type="evidence" value="ECO:0007669"/>
    <property type="project" value="UniProtKB-EC"/>
</dbReference>
<name>A0A4Z2EA23_9TELE</name>
<dbReference type="UniPathway" id="UPA00755"/>
<dbReference type="Pfam" id="PF02485">
    <property type="entry name" value="Branch"/>
    <property type="match status" value="1"/>
</dbReference>
<dbReference type="Proteomes" id="UP000314294">
    <property type="component" value="Unassembled WGS sequence"/>
</dbReference>
<evidence type="ECO:0000256" key="2">
    <source>
        <dbReference type="ARBA" id="ARBA00004840"/>
    </source>
</evidence>
<comment type="pathway">
    <text evidence="2">Glycan metabolism; chondroitin sulfate biosynthesis.</text>
</comment>
<dbReference type="AlphaFoldDB" id="A0A4Z2EA23"/>
<keyword evidence="15" id="KW-1185">Reference proteome</keyword>
<dbReference type="EMBL" id="SRLO01011875">
    <property type="protein sequence ID" value="TNN25696.1"/>
    <property type="molecule type" value="Genomic_DNA"/>
</dbReference>
<dbReference type="InterPro" id="IPR043538">
    <property type="entry name" value="XYLT"/>
</dbReference>
<comment type="pathway">
    <text evidence="3">Glycan metabolism; heparan sulfate biosynthesis.</text>
</comment>
<dbReference type="EC" id="2.4.2.26" evidence="5"/>
<evidence type="ECO:0000313" key="15">
    <source>
        <dbReference type="Proteomes" id="UP000314294"/>
    </source>
</evidence>
<evidence type="ECO:0000256" key="5">
    <source>
        <dbReference type="ARBA" id="ARBA00011972"/>
    </source>
</evidence>
<evidence type="ECO:0000256" key="4">
    <source>
        <dbReference type="ARBA" id="ARBA00010195"/>
    </source>
</evidence>